<organism evidence="1 2">
    <name type="scientific">Macrococcoides caseolyticum</name>
    <dbReference type="NCBI Taxonomy" id="69966"/>
    <lineage>
        <taxon>Bacteria</taxon>
        <taxon>Bacillati</taxon>
        <taxon>Bacillota</taxon>
        <taxon>Bacilli</taxon>
        <taxon>Bacillales</taxon>
        <taxon>Staphylococcaceae</taxon>
        <taxon>Macrococcoides</taxon>
    </lineage>
</organism>
<sequence>MTTLKINGKEVKSNGYFATNGQHYLVIEDETDLKAAKESAYEVLPIEKIEEDWNEYGGNYASITNWKTTTGYVGQAEMIFNERAQETEYFRELTVFEWVEEGDTNKDRVECFLNNNYEIINSQDGFTQYKLSEKFTLRLSHFAKKEADVTIYHSNGKQADITGTDKRYDASTCIAYIKKKASI</sequence>
<reference evidence="1" key="1">
    <citation type="submission" date="2017-12" db="EMBL/GenBank/DDBJ databases">
        <title>Genomics of Macrococcus caseolyticus.</title>
        <authorList>
            <person name="MacFadyen A.C."/>
            <person name="Paterson G.K."/>
        </authorList>
    </citation>
    <scope>NUCLEOTIDE SEQUENCE</scope>
    <source>
        <strain evidence="1">5459_5_49</strain>
    </source>
</reference>
<proteinExistence type="predicted"/>
<accession>A0ACC9MTF6</accession>
<dbReference type="Proteomes" id="UP000233606">
    <property type="component" value="Unassembled WGS sequence"/>
</dbReference>
<dbReference type="EMBL" id="PIWU01000003">
    <property type="protein sequence ID" value="PKE57071.1"/>
    <property type="molecule type" value="Genomic_DNA"/>
</dbReference>
<evidence type="ECO:0000313" key="1">
    <source>
        <dbReference type="EMBL" id="PKE57071.1"/>
    </source>
</evidence>
<name>A0ACC9MTF6_9STAP</name>
<evidence type="ECO:0000313" key="2">
    <source>
        <dbReference type="Proteomes" id="UP000233606"/>
    </source>
</evidence>
<comment type="caution">
    <text evidence="1">The sequence shown here is derived from an EMBL/GenBank/DDBJ whole genome shotgun (WGS) entry which is preliminary data.</text>
</comment>
<protein>
    <submittedName>
        <fullName evidence="1">Uncharacterized protein</fullName>
    </submittedName>
</protein>
<gene>
    <name evidence="1" type="ORF">CW682_02385</name>
</gene>
<keyword evidence="2" id="KW-1185">Reference proteome</keyword>